<feature type="compositionally biased region" description="Basic and acidic residues" evidence="1">
    <location>
        <begin position="153"/>
        <end position="162"/>
    </location>
</feature>
<keyword evidence="3" id="KW-1185">Reference proteome</keyword>
<name>A0A543J6L1_9PSEU</name>
<dbReference type="AlphaFoldDB" id="A0A543J6L1"/>
<evidence type="ECO:0000313" key="2">
    <source>
        <dbReference type="EMBL" id="TQM78432.1"/>
    </source>
</evidence>
<organism evidence="2 3">
    <name type="scientific">Saccharothrix saharensis</name>
    <dbReference type="NCBI Taxonomy" id="571190"/>
    <lineage>
        <taxon>Bacteria</taxon>
        <taxon>Bacillati</taxon>
        <taxon>Actinomycetota</taxon>
        <taxon>Actinomycetes</taxon>
        <taxon>Pseudonocardiales</taxon>
        <taxon>Pseudonocardiaceae</taxon>
        <taxon>Saccharothrix</taxon>
    </lineage>
</organism>
<dbReference type="Proteomes" id="UP000316628">
    <property type="component" value="Unassembled WGS sequence"/>
</dbReference>
<evidence type="ECO:0000313" key="3">
    <source>
        <dbReference type="Proteomes" id="UP000316628"/>
    </source>
</evidence>
<protein>
    <submittedName>
        <fullName evidence="2">Uncharacterized protein</fullName>
    </submittedName>
</protein>
<dbReference type="EMBL" id="VFPP01000001">
    <property type="protein sequence ID" value="TQM78432.1"/>
    <property type="molecule type" value="Genomic_DNA"/>
</dbReference>
<gene>
    <name evidence="2" type="ORF">FHX81_0701</name>
</gene>
<comment type="caution">
    <text evidence="2">The sequence shown here is derived from an EMBL/GenBank/DDBJ whole genome shotgun (WGS) entry which is preliminary data.</text>
</comment>
<proteinExistence type="predicted"/>
<feature type="region of interest" description="Disordered" evidence="1">
    <location>
        <begin position="153"/>
        <end position="186"/>
    </location>
</feature>
<dbReference type="RefSeq" id="WP_141975167.1">
    <property type="nucleotide sequence ID" value="NZ_VFPP01000001.1"/>
</dbReference>
<evidence type="ECO:0000256" key="1">
    <source>
        <dbReference type="SAM" id="MobiDB-lite"/>
    </source>
</evidence>
<reference evidence="2 3" key="1">
    <citation type="submission" date="2019-06" db="EMBL/GenBank/DDBJ databases">
        <title>Sequencing the genomes of 1000 actinobacteria strains.</title>
        <authorList>
            <person name="Klenk H.-P."/>
        </authorList>
    </citation>
    <scope>NUCLEOTIDE SEQUENCE [LARGE SCALE GENOMIC DNA]</scope>
    <source>
        <strain evidence="2 3">DSM 45456</strain>
    </source>
</reference>
<accession>A0A543J6L1</accession>
<dbReference type="OrthoDB" id="3685720at2"/>
<sequence>MTSSSTVRLVVSVQAHGFEEKPREGHLATGLLAEPGVVLVPAATDGIAEATEGIDLLVLPLPLGEGGRVERLVAERVTFCLLPGGQGRRFATIRMANDSRHEPTVGEFTESRLEEALKEHDADLWAALESLGAVEPGSRDAVTPELLGRVPEVEAAQRRPEFEEPEDGIVPGDPCDLLPTCRKGTA</sequence>